<evidence type="ECO:0000313" key="2">
    <source>
        <dbReference type="Proteomes" id="UP000036367"/>
    </source>
</evidence>
<comment type="caution">
    <text evidence="1">The sequence shown here is derived from an EMBL/GenBank/DDBJ whole genome shotgun (WGS) entry which is preliminary data.</text>
</comment>
<dbReference type="EMBL" id="LECT01000001">
    <property type="protein sequence ID" value="KLU07894.1"/>
    <property type="molecule type" value="Genomic_DNA"/>
</dbReference>
<protein>
    <submittedName>
        <fullName evidence="1">Uncharacterized protein</fullName>
    </submittedName>
</protein>
<dbReference type="STRING" id="595434.RISK_000073"/>
<proteinExistence type="predicted"/>
<sequence>MVEMDAEQADDNAFFVHIPQYNWRAFWISLGCVAHSRELSCVFVSHCGDASYVLCRGFGTGDALRNQPQHSKFSSTRLP</sequence>
<dbReference type="Proteomes" id="UP000036367">
    <property type="component" value="Unassembled WGS sequence"/>
</dbReference>
<dbReference type="AlphaFoldDB" id="A0A0J1ER06"/>
<gene>
    <name evidence="1" type="ORF">RISK_000073</name>
</gene>
<name>A0A0J1ER06_RHOIS</name>
<reference evidence="1" key="1">
    <citation type="submission" date="2015-05" db="EMBL/GenBank/DDBJ databases">
        <title>Permanent draft genome of Rhodopirellula islandicus K833.</title>
        <authorList>
            <person name="Kizina J."/>
            <person name="Richter M."/>
            <person name="Glockner F.O."/>
            <person name="Harder J."/>
        </authorList>
    </citation>
    <scope>NUCLEOTIDE SEQUENCE [LARGE SCALE GENOMIC DNA]</scope>
    <source>
        <strain evidence="1">K833</strain>
    </source>
</reference>
<evidence type="ECO:0000313" key="1">
    <source>
        <dbReference type="EMBL" id="KLU07894.1"/>
    </source>
</evidence>
<organism evidence="1 2">
    <name type="scientific">Rhodopirellula islandica</name>
    <dbReference type="NCBI Taxonomy" id="595434"/>
    <lineage>
        <taxon>Bacteria</taxon>
        <taxon>Pseudomonadati</taxon>
        <taxon>Planctomycetota</taxon>
        <taxon>Planctomycetia</taxon>
        <taxon>Pirellulales</taxon>
        <taxon>Pirellulaceae</taxon>
        <taxon>Rhodopirellula</taxon>
    </lineage>
</organism>
<keyword evidence="2" id="KW-1185">Reference proteome</keyword>
<accession>A0A0J1ER06</accession>